<dbReference type="InterPro" id="IPR012336">
    <property type="entry name" value="Thioredoxin-like_fold"/>
</dbReference>
<evidence type="ECO:0000256" key="4">
    <source>
        <dbReference type="ARBA" id="ARBA00022764"/>
    </source>
</evidence>
<dbReference type="GO" id="GO:0042597">
    <property type="term" value="C:periplasmic space"/>
    <property type="evidence" value="ECO:0007669"/>
    <property type="project" value="UniProtKB-SubCell"/>
</dbReference>
<evidence type="ECO:0000313" key="9">
    <source>
        <dbReference type="EMBL" id="RMW98506.1"/>
    </source>
</evidence>
<comment type="subcellular location">
    <subcellularLocation>
        <location evidence="1 7">Periplasm</location>
    </subcellularLocation>
</comment>
<dbReference type="PROSITE" id="PS00194">
    <property type="entry name" value="THIOREDOXIN_1"/>
    <property type="match status" value="1"/>
</dbReference>
<feature type="signal peptide" evidence="7">
    <location>
        <begin position="1"/>
        <end position="24"/>
    </location>
</feature>
<organism evidence="9 10">
    <name type="scientific">Allofranklinella schreckenbergeri</name>
    <dbReference type="NCBI Taxonomy" id="1076744"/>
    <lineage>
        <taxon>Bacteria</taxon>
        <taxon>Pseudomonadati</taxon>
        <taxon>Pseudomonadota</taxon>
        <taxon>Betaproteobacteria</taxon>
        <taxon>Burkholderiales</taxon>
        <taxon>Comamonadaceae</taxon>
        <taxon>Allofranklinella</taxon>
    </lineage>
</organism>
<protein>
    <recommendedName>
        <fullName evidence="7">Thiol:disulfide interchange protein</fullName>
    </recommendedName>
</protein>
<feature type="chain" id="PRO_5017846881" description="Thiol:disulfide interchange protein" evidence="7">
    <location>
        <begin position="25"/>
        <end position="265"/>
    </location>
</feature>
<evidence type="ECO:0000256" key="6">
    <source>
        <dbReference type="ARBA" id="ARBA00023284"/>
    </source>
</evidence>
<evidence type="ECO:0000313" key="10">
    <source>
        <dbReference type="Proteomes" id="UP000267521"/>
    </source>
</evidence>
<gene>
    <name evidence="9" type="ORF">EBQ26_06500</name>
</gene>
<dbReference type="CDD" id="cd03020">
    <property type="entry name" value="DsbA_DsbC_DsbG"/>
    <property type="match status" value="1"/>
</dbReference>
<dbReference type="Gene3D" id="3.40.30.10">
    <property type="entry name" value="Glutaredoxin"/>
    <property type="match status" value="1"/>
</dbReference>
<keyword evidence="3 7" id="KW-0732">Signal</keyword>
<dbReference type="InterPro" id="IPR013766">
    <property type="entry name" value="Thioredoxin_domain"/>
</dbReference>
<comment type="similarity">
    <text evidence="2 7">Belongs to the thioredoxin family. DsbC subfamily.</text>
</comment>
<keyword evidence="4 7" id="KW-0574">Periplasm</keyword>
<evidence type="ECO:0000256" key="2">
    <source>
        <dbReference type="ARBA" id="ARBA00009813"/>
    </source>
</evidence>
<comment type="caution">
    <text evidence="9">The sequence shown here is derived from an EMBL/GenBank/DDBJ whole genome shotgun (WGS) entry which is preliminary data.</text>
</comment>
<dbReference type="PANTHER" id="PTHR35272:SF3">
    <property type="entry name" value="THIOL:DISULFIDE INTERCHANGE PROTEIN DSBC"/>
    <property type="match status" value="1"/>
</dbReference>
<reference evidence="9 10" key="1">
    <citation type="submission" date="2018-10" db="EMBL/GenBank/DDBJ databases">
        <title>Comamonadaceae CDC group NO-1 genome sequencing and assembly.</title>
        <authorList>
            <person name="Bernier A.-M."/>
            <person name="Bernard K."/>
        </authorList>
    </citation>
    <scope>NUCLEOTIDE SEQUENCE [LARGE SCALE GENOMIC DNA]</scope>
    <source>
        <strain evidence="9 10">NML970147</strain>
    </source>
</reference>
<evidence type="ECO:0000256" key="3">
    <source>
        <dbReference type="ARBA" id="ARBA00022729"/>
    </source>
</evidence>
<dbReference type="Gene3D" id="3.10.450.70">
    <property type="entry name" value="Disulphide bond isomerase, DsbC/G, N-terminal"/>
    <property type="match status" value="1"/>
</dbReference>
<dbReference type="InterPro" id="IPR017937">
    <property type="entry name" value="Thioredoxin_CS"/>
</dbReference>
<dbReference type="PROSITE" id="PS51352">
    <property type="entry name" value="THIOREDOXIN_2"/>
    <property type="match status" value="1"/>
</dbReference>
<dbReference type="SUPFAM" id="SSF54423">
    <property type="entry name" value="DsbC/DsbG N-terminal domain-like"/>
    <property type="match status" value="1"/>
</dbReference>
<dbReference type="PANTHER" id="PTHR35272">
    <property type="entry name" value="THIOL:DISULFIDE INTERCHANGE PROTEIN DSBC-RELATED"/>
    <property type="match status" value="1"/>
</dbReference>
<dbReference type="GO" id="GO:0015036">
    <property type="term" value="F:disulfide oxidoreductase activity"/>
    <property type="evidence" value="ECO:0007669"/>
    <property type="project" value="UniProtKB-ARBA"/>
</dbReference>
<name>A0A3M6Q6C5_9BURK</name>
<evidence type="ECO:0000259" key="8">
    <source>
        <dbReference type="PROSITE" id="PS51352"/>
    </source>
</evidence>
<feature type="domain" description="Thioredoxin" evidence="8">
    <location>
        <begin position="108"/>
        <end position="258"/>
    </location>
</feature>
<dbReference type="InterPro" id="IPR018950">
    <property type="entry name" value="DiS-bond_isomerase_DsbC/G_N"/>
</dbReference>
<evidence type="ECO:0000256" key="5">
    <source>
        <dbReference type="ARBA" id="ARBA00023157"/>
    </source>
</evidence>
<accession>A0A3M6Q6C5</accession>
<sequence>MRFLRFAIPTALACIAFAAFPALAQQVNLSNPSGASASSKLDTQALRTTLAQRIPQLAAIEEIRPTPMEGLYEVRVGTDLFYANANGDFLIQGELYDTKAHRNLTEDRIKALTAVDFTKLPIQDAFVLVRGDGSRKIAIFEDPNCGYCKRFERDMAKLDNVTVYVFLYPILSPDSFEKSRDIWCAKDRVEAWNGWMIHDRIPESQPSCDKLDAIQRNLAFGKQYKITGTPTVIFEDGARIPGAIPSAQVERKLQEIAQLPKTSSK</sequence>
<evidence type="ECO:0000256" key="1">
    <source>
        <dbReference type="ARBA" id="ARBA00004418"/>
    </source>
</evidence>
<dbReference type="AlphaFoldDB" id="A0A3M6Q6C5"/>
<dbReference type="Pfam" id="PF10411">
    <property type="entry name" value="DsbC_N"/>
    <property type="match status" value="1"/>
</dbReference>
<dbReference type="InterPro" id="IPR033954">
    <property type="entry name" value="DiS-bond_Isoase_DsbC/G"/>
</dbReference>
<dbReference type="InterPro" id="IPR051470">
    <property type="entry name" value="Thiol:disulfide_interchange"/>
</dbReference>
<dbReference type="RefSeq" id="WP_122238217.1">
    <property type="nucleotide sequence ID" value="NZ_RDQM01000007.1"/>
</dbReference>
<dbReference type="InterPro" id="IPR009094">
    <property type="entry name" value="DiS-bond_isomerase_DsbC/G_N_sf"/>
</dbReference>
<keyword evidence="5" id="KW-1015">Disulfide bond</keyword>
<evidence type="ECO:0000256" key="7">
    <source>
        <dbReference type="RuleBase" id="RU364038"/>
    </source>
</evidence>
<proteinExistence type="inferred from homology"/>
<dbReference type="Pfam" id="PF13098">
    <property type="entry name" value="Thioredoxin_2"/>
    <property type="match status" value="1"/>
</dbReference>
<dbReference type="EMBL" id="RDQM01000007">
    <property type="protein sequence ID" value="RMW98506.1"/>
    <property type="molecule type" value="Genomic_DNA"/>
</dbReference>
<dbReference type="SUPFAM" id="SSF52833">
    <property type="entry name" value="Thioredoxin-like"/>
    <property type="match status" value="1"/>
</dbReference>
<comment type="function">
    <text evidence="7">Required for disulfide bond formation in some periplasmic proteins. Acts by transferring its disulfide bond to other proteins and is reduced in the process.</text>
</comment>
<keyword evidence="6 7" id="KW-0676">Redox-active center</keyword>
<dbReference type="InterPro" id="IPR036249">
    <property type="entry name" value="Thioredoxin-like_sf"/>
</dbReference>
<dbReference type="Proteomes" id="UP000267521">
    <property type="component" value="Unassembled WGS sequence"/>
</dbReference>